<evidence type="ECO:0000256" key="4">
    <source>
        <dbReference type="ARBA" id="ARBA00022691"/>
    </source>
</evidence>
<protein>
    <recommendedName>
        <fullName evidence="2">Heme chaperone HemW</fullName>
    </recommendedName>
</protein>
<evidence type="ECO:0000313" key="11">
    <source>
        <dbReference type="Proteomes" id="UP000013085"/>
    </source>
</evidence>
<gene>
    <name evidence="10" type="ORF">HMPREF1090_04846</name>
</gene>
<keyword evidence="4" id="KW-0949">S-adenosyl-L-methionine</keyword>
<dbReference type="InterPro" id="IPR006638">
    <property type="entry name" value="Elp3/MiaA/NifB-like_rSAM"/>
</dbReference>
<accession>A0A0E2H494</accession>
<dbReference type="PANTHER" id="PTHR13932:SF5">
    <property type="entry name" value="RADICAL S-ADENOSYL METHIONINE DOMAIN-CONTAINING PROTEIN 1, MITOCHONDRIAL"/>
    <property type="match status" value="1"/>
</dbReference>
<dbReference type="Pfam" id="PF04055">
    <property type="entry name" value="Radical_SAM"/>
    <property type="match status" value="1"/>
</dbReference>
<dbReference type="RefSeq" id="WP_002594488.1">
    <property type="nucleotide sequence ID" value="NZ_KB850989.1"/>
</dbReference>
<dbReference type="InterPro" id="IPR010723">
    <property type="entry name" value="HemN_C"/>
</dbReference>
<evidence type="ECO:0000256" key="7">
    <source>
        <dbReference type="ARBA" id="ARBA00023014"/>
    </source>
</evidence>
<proteinExistence type="inferred from homology"/>
<keyword evidence="6" id="KW-0408">Iron</keyword>
<feature type="domain" description="Radical SAM core" evidence="9">
    <location>
        <begin position="3"/>
        <end position="233"/>
    </location>
</feature>
<dbReference type="EMBL" id="AGYR01000060">
    <property type="protein sequence ID" value="ENZ08806.1"/>
    <property type="molecule type" value="Genomic_DNA"/>
</dbReference>
<dbReference type="InterPro" id="IPR013785">
    <property type="entry name" value="Aldolase_TIM"/>
</dbReference>
<dbReference type="CDD" id="cd01335">
    <property type="entry name" value="Radical_SAM"/>
    <property type="match status" value="1"/>
</dbReference>
<dbReference type="Proteomes" id="UP000013085">
    <property type="component" value="Unassembled WGS sequence"/>
</dbReference>
<dbReference type="SFLD" id="SFLDG01082">
    <property type="entry name" value="B12-binding_domain_containing"/>
    <property type="match status" value="1"/>
</dbReference>
<evidence type="ECO:0000259" key="9">
    <source>
        <dbReference type="PROSITE" id="PS51918"/>
    </source>
</evidence>
<evidence type="ECO:0000256" key="1">
    <source>
        <dbReference type="ARBA" id="ARBA00006100"/>
    </source>
</evidence>
<evidence type="ECO:0000313" key="10">
    <source>
        <dbReference type="EMBL" id="ENZ08806.1"/>
    </source>
</evidence>
<evidence type="ECO:0000256" key="3">
    <source>
        <dbReference type="ARBA" id="ARBA00022617"/>
    </source>
</evidence>
<evidence type="ECO:0000256" key="5">
    <source>
        <dbReference type="ARBA" id="ARBA00022723"/>
    </source>
</evidence>
<dbReference type="AlphaFoldDB" id="A0A0E2H494"/>
<evidence type="ECO:0000256" key="2">
    <source>
        <dbReference type="ARBA" id="ARBA00017228"/>
    </source>
</evidence>
<dbReference type="InterPro" id="IPR034505">
    <property type="entry name" value="Coproporphyrinogen-III_oxidase"/>
</dbReference>
<dbReference type="PANTHER" id="PTHR13932">
    <property type="entry name" value="COPROPORPHYRINIGEN III OXIDASE"/>
    <property type="match status" value="1"/>
</dbReference>
<dbReference type="GO" id="GO:0006779">
    <property type="term" value="P:porphyrin-containing compound biosynthetic process"/>
    <property type="evidence" value="ECO:0007669"/>
    <property type="project" value="InterPro"/>
</dbReference>
<dbReference type="InterPro" id="IPR058240">
    <property type="entry name" value="rSAM_sf"/>
</dbReference>
<dbReference type="GO" id="GO:0051539">
    <property type="term" value="F:4 iron, 4 sulfur cluster binding"/>
    <property type="evidence" value="ECO:0007669"/>
    <property type="project" value="InterPro"/>
</dbReference>
<evidence type="ECO:0000256" key="6">
    <source>
        <dbReference type="ARBA" id="ARBA00023004"/>
    </source>
</evidence>
<dbReference type="SUPFAM" id="SSF102114">
    <property type="entry name" value="Radical SAM enzymes"/>
    <property type="match status" value="1"/>
</dbReference>
<dbReference type="SFLD" id="SFLDS00029">
    <property type="entry name" value="Radical_SAM"/>
    <property type="match status" value="1"/>
</dbReference>
<dbReference type="PATRIC" id="fig|999408.3.peg.5220"/>
<comment type="caution">
    <text evidence="10">The sequence shown here is derived from an EMBL/GenBank/DDBJ whole genome shotgun (WGS) entry which is preliminary data.</text>
</comment>
<keyword evidence="8" id="KW-0143">Chaperone</keyword>
<dbReference type="InterPro" id="IPR004559">
    <property type="entry name" value="HemW-like"/>
</dbReference>
<evidence type="ECO:0000256" key="8">
    <source>
        <dbReference type="ARBA" id="ARBA00023186"/>
    </source>
</evidence>
<dbReference type="GO" id="GO:0004109">
    <property type="term" value="F:coproporphyrinogen oxidase activity"/>
    <property type="evidence" value="ECO:0007669"/>
    <property type="project" value="InterPro"/>
</dbReference>
<dbReference type="SFLD" id="SFLDF00562">
    <property type="entry name" value="HemN-like__clustered_with_heat"/>
    <property type="match status" value="1"/>
</dbReference>
<dbReference type="InterPro" id="IPR007197">
    <property type="entry name" value="rSAM"/>
</dbReference>
<dbReference type="GO" id="GO:0046872">
    <property type="term" value="F:metal ion binding"/>
    <property type="evidence" value="ECO:0007669"/>
    <property type="project" value="UniProtKB-KW"/>
</dbReference>
<comment type="similarity">
    <text evidence="1">Belongs to the anaerobic coproporphyrinogen-III oxidase family. HemW subfamily.</text>
</comment>
<keyword evidence="3" id="KW-0349">Heme</keyword>
<dbReference type="SMART" id="SM00729">
    <property type="entry name" value="Elp3"/>
    <property type="match status" value="1"/>
</dbReference>
<dbReference type="Gene3D" id="3.20.20.70">
    <property type="entry name" value="Aldolase class I"/>
    <property type="match status" value="1"/>
</dbReference>
<organism evidence="10 11">
    <name type="scientific">[Clostridium] clostridioforme 90A8</name>
    <dbReference type="NCBI Taxonomy" id="999408"/>
    <lineage>
        <taxon>Bacteria</taxon>
        <taxon>Bacillati</taxon>
        <taxon>Bacillota</taxon>
        <taxon>Clostridia</taxon>
        <taxon>Lachnospirales</taxon>
        <taxon>Lachnospiraceae</taxon>
        <taxon>Enterocloster</taxon>
    </lineage>
</organism>
<keyword evidence="5" id="KW-0479">Metal-binding</keyword>
<reference evidence="10 11" key="1">
    <citation type="submission" date="2013-01" db="EMBL/GenBank/DDBJ databases">
        <title>The Genome Sequence of Clostridium clostridioforme 90A8.</title>
        <authorList>
            <consortium name="The Broad Institute Genome Sequencing Platform"/>
            <person name="Earl A."/>
            <person name="Ward D."/>
            <person name="Feldgarden M."/>
            <person name="Gevers D."/>
            <person name="Courvalin P."/>
            <person name="Lambert T."/>
            <person name="Walker B."/>
            <person name="Young S.K."/>
            <person name="Zeng Q."/>
            <person name="Gargeya S."/>
            <person name="Fitzgerald M."/>
            <person name="Haas B."/>
            <person name="Abouelleil A."/>
            <person name="Alvarado L."/>
            <person name="Arachchi H.M."/>
            <person name="Berlin A.M."/>
            <person name="Chapman S.B."/>
            <person name="Dewar J."/>
            <person name="Goldberg J."/>
            <person name="Griggs A."/>
            <person name="Gujja S."/>
            <person name="Hansen M."/>
            <person name="Howarth C."/>
            <person name="Imamovic A."/>
            <person name="Larimer J."/>
            <person name="McCowan C."/>
            <person name="Murphy C."/>
            <person name="Neiman D."/>
            <person name="Pearson M."/>
            <person name="Priest M."/>
            <person name="Roberts A."/>
            <person name="Saif S."/>
            <person name="Shea T."/>
            <person name="Sisk P."/>
            <person name="Sykes S."/>
            <person name="Wortman J."/>
            <person name="Nusbaum C."/>
            <person name="Birren B."/>
        </authorList>
    </citation>
    <scope>NUCLEOTIDE SEQUENCE [LARGE SCALE GENOMIC DNA]</scope>
    <source>
        <strain evidence="10 11">90A8</strain>
    </source>
</reference>
<dbReference type="PROSITE" id="PS51918">
    <property type="entry name" value="RADICAL_SAM"/>
    <property type="match status" value="1"/>
</dbReference>
<dbReference type="GO" id="GO:0005737">
    <property type="term" value="C:cytoplasm"/>
    <property type="evidence" value="ECO:0007669"/>
    <property type="project" value="InterPro"/>
</dbReference>
<dbReference type="GeneID" id="57961040"/>
<dbReference type="SFLD" id="SFLDG01065">
    <property type="entry name" value="anaerobic_coproporphyrinogen-I"/>
    <property type="match status" value="1"/>
</dbReference>
<dbReference type="Pfam" id="PF06969">
    <property type="entry name" value="HemN_C"/>
    <property type="match status" value="1"/>
</dbReference>
<keyword evidence="7" id="KW-0411">Iron-sulfur</keyword>
<dbReference type="HOGENOM" id="CLU_027579_1_1_9"/>
<name>A0A0E2H494_9FIRM</name>
<sequence>MTNLQRKPLELYLHVPFCARKCLYCDFLSFRALASVHEAYTEQLIREIEVQGACCREYQVKTVFIGGGTPSVMEPCLIRDIMQALNRNFDIAADAEITIEVNPGTLLQNKLHIYRAAGINRLSIGLQSADNQELKDLGRIHTFEEFLKSYQCARMAGFTNVNVDLMSSIPGQTLESWKNTLRKVTMLKPEHISAYSLIVEEGTPFWDRYGKREEEETGLKTDDVCFLHPRGGRHTEQAPVPGKRAALYPALPDEETENRIYHFTRTFLAEQGYGRYEISNYAKPGRECLHNTGYWREVPYLGLGLGSSSCMNGTRFSNERDLDTYLHLDFSEEGGFSALALLRGPVEELTREAQMEEFMFLGLRMTKGISEIDFVSMFGIKIEGIYGPVIERLIADGLLKREGVWISLTEWGMDVSNFVLSEFLL</sequence>